<evidence type="ECO:0000313" key="1">
    <source>
        <dbReference type="EMBL" id="DAD28099.1"/>
    </source>
</evidence>
<dbReference type="AlphaFoldDB" id="A0A822YA07"/>
<proteinExistence type="predicted"/>
<protein>
    <submittedName>
        <fullName evidence="1">Uncharacterized protein</fullName>
    </submittedName>
</protein>
<dbReference type="Proteomes" id="UP000607653">
    <property type="component" value="Unassembled WGS sequence"/>
</dbReference>
<evidence type="ECO:0000313" key="2">
    <source>
        <dbReference type="Proteomes" id="UP000607653"/>
    </source>
</evidence>
<reference evidence="1 2" key="1">
    <citation type="journal article" date="2020" name="Mol. Biol. Evol.">
        <title>Distinct Expression and Methylation Patterns for Genes with Different Fates following a Single Whole-Genome Duplication in Flowering Plants.</title>
        <authorList>
            <person name="Shi T."/>
            <person name="Rahmani R.S."/>
            <person name="Gugger P.F."/>
            <person name="Wang M."/>
            <person name="Li H."/>
            <person name="Zhang Y."/>
            <person name="Li Z."/>
            <person name="Wang Q."/>
            <person name="Van de Peer Y."/>
            <person name="Marchal K."/>
            <person name="Chen J."/>
        </authorList>
    </citation>
    <scope>NUCLEOTIDE SEQUENCE [LARGE SCALE GENOMIC DNA]</scope>
    <source>
        <tissue evidence="1">Leaf</tissue>
    </source>
</reference>
<comment type="caution">
    <text evidence="1">The sequence shown here is derived from an EMBL/GenBank/DDBJ whole genome shotgun (WGS) entry which is preliminary data.</text>
</comment>
<name>A0A822YA07_NELNU</name>
<keyword evidence="2" id="KW-1185">Reference proteome</keyword>
<sequence>MLESSPTQLTVQIQETLIELKPVHGHMVLTREEFRSFTTDEMITDWWYLALSSTKRLIV</sequence>
<gene>
    <name evidence="1" type="ORF">HUJ06_029567</name>
</gene>
<dbReference type="EMBL" id="DUZY01000002">
    <property type="protein sequence ID" value="DAD28099.1"/>
    <property type="molecule type" value="Genomic_DNA"/>
</dbReference>
<accession>A0A822YA07</accession>
<organism evidence="1 2">
    <name type="scientific">Nelumbo nucifera</name>
    <name type="common">Sacred lotus</name>
    <dbReference type="NCBI Taxonomy" id="4432"/>
    <lineage>
        <taxon>Eukaryota</taxon>
        <taxon>Viridiplantae</taxon>
        <taxon>Streptophyta</taxon>
        <taxon>Embryophyta</taxon>
        <taxon>Tracheophyta</taxon>
        <taxon>Spermatophyta</taxon>
        <taxon>Magnoliopsida</taxon>
        <taxon>Proteales</taxon>
        <taxon>Nelumbonaceae</taxon>
        <taxon>Nelumbo</taxon>
    </lineage>
</organism>